<gene>
    <name evidence="1" type="ORF">HID58_085619</name>
</gene>
<accession>A0ABQ7XNC4</accession>
<evidence type="ECO:0000313" key="1">
    <source>
        <dbReference type="EMBL" id="KAH0857358.1"/>
    </source>
</evidence>
<comment type="caution">
    <text evidence="1">The sequence shown here is derived from an EMBL/GenBank/DDBJ whole genome shotgun (WGS) entry which is preliminary data.</text>
</comment>
<proteinExistence type="predicted"/>
<reference evidence="1 2" key="1">
    <citation type="submission" date="2021-05" db="EMBL/GenBank/DDBJ databases">
        <title>Genome Assembly of Synthetic Allotetraploid Brassica napus Reveals Homoeologous Exchanges between Subgenomes.</title>
        <authorList>
            <person name="Davis J.T."/>
        </authorList>
    </citation>
    <scope>NUCLEOTIDE SEQUENCE [LARGE SCALE GENOMIC DNA]</scope>
    <source>
        <strain evidence="2">cv. Da-Ae</strain>
        <tissue evidence="1">Seedling</tissue>
    </source>
</reference>
<sequence>RIQKLVFLFLKNLVHDYEAHSLKFKLSSSSKGVTKTSWRSYLKSRFSQGSYSDRLSGICWKRWVYLYEDNLEASVALLKTLVEE</sequence>
<name>A0ABQ7XNC4_BRANA</name>
<organism evidence="1 2">
    <name type="scientific">Brassica napus</name>
    <name type="common">Rape</name>
    <dbReference type="NCBI Taxonomy" id="3708"/>
    <lineage>
        <taxon>Eukaryota</taxon>
        <taxon>Viridiplantae</taxon>
        <taxon>Streptophyta</taxon>
        <taxon>Embryophyta</taxon>
        <taxon>Tracheophyta</taxon>
        <taxon>Spermatophyta</taxon>
        <taxon>Magnoliopsida</taxon>
        <taxon>eudicotyledons</taxon>
        <taxon>Gunneridae</taxon>
        <taxon>Pentapetalae</taxon>
        <taxon>rosids</taxon>
        <taxon>malvids</taxon>
        <taxon>Brassicales</taxon>
        <taxon>Brassicaceae</taxon>
        <taxon>Brassiceae</taxon>
        <taxon>Brassica</taxon>
    </lineage>
</organism>
<dbReference type="EMBL" id="JAGKQM010000019">
    <property type="protein sequence ID" value="KAH0857358.1"/>
    <property type="molecule type" value="Genomic_DNA"/>
</dbReference>
<evidence type="ECO:0000313" key="2">
    <source>
        <dbReference type="Proteomes" id="UP000824890"/>
    </source>
</evidence>
<protein>
    <submittedName>
        <fullName evidence="1">Uncharacterized protein</fullName>
    </submittedName>
</protein>
<keyword evidence="2" id="KW-1185">Reference proteome</keyword>
<feature type="non-terminal residue" evidence="1">
    <location>
        <position position="1"/>
    </location>
</feature>
<dbReference type="Proteomes" id="UP000824890">
    <property type="component" value="Unassembled WGS sequence"/>
</dbReference>